<dbReference type="NCBIfam" id="NF008775">
    <property type="entry name" value="PRK11819.1"/>
    <property type="match status" value="1"/>
</dbReference>
<dbReference type="CDD" id="cd03221">
    <property type="entry name" value="ABCF_EF-3"/>
    <property type="match status" value="2"/>
</dbReference>
<evidence type="ECO:0000256" key="2">
    <source>
        <dbReference type="ARBA" id="ARBA00022555"/>
    </source>
</evidence>
<evidence type="ECO:0000256" key="6">
    <source>
        <dbReference type="ARBA" id="ARBA00022845"/>
    </source>
</evidence>
<dbReference type="HAMAP" id="MF_00847">
    <property type="entry name" value="EttA"/>
    <property type="match status" value="1"/>
</dbReference>
<dbReference type="RefSeq" id="WP_249972942.1">
    <property type="nucleotide sequence ID" value="NZ_JAMFLZ010000003.1"/>
</dbReference>
<dbReference type="InterPro" id="IPR022374">
    <property type="entry name" value="EttA"/>
</dbReference>
<evidence type="ECO:0000313" key="9">
    <source>
        <dbReference type="EMBL" id="MCL6295213.1"/>
    </source>
</evidence>
<dbReference type="SMART" id="SM00382">
    <property type="entry name" value="AAA"/>
    <property type="match status" value="2"/>
</dbReference>
<name>A0ABT0QE21_9FLAO</name>
<evidence type="ECO:0000313" key="10">
    <source>
        <dbReference type="Proteomes" id="UP001165381"/>
    </source>
</evidence>
<keyword evidence="2 7" id="KW-0820">tRNA-binding</keyword>
<keyword evidence="6 7" id="KW-0810">Translation regulation</keyword>
<comment type="catalytic activity">
    <reaction evidence="7">
        <text>ATP + H2O = ADP + phosphate + H(+)</text>
        <dbReference type="Rhea" id="RHEA:13065"/>
        <dbReference type="ChEBI" id="CHEBI:15377"/>
        <dbReference type="ChEBI" id="CHEBI:15378"/>
        <dbReference type="ChEBI" id="CHEBI:30616"/>
        <dbReference type="ChEBI" id="CHEBI:43474"/>
        <dbReference type="ChEBI" id="CHEBI:456216"/>
    </reaction>
</comment>
<evidence type="ECO:0000259" key="8">
    <source>
        <dbReference type="PROSITE" id="PS50893"/>
    </source>
</evidence>
<evidence type="ECO:0000256" key="1">
    <source>
        <dbReference type="ARBA" id="ARBA00005868"/>
    </source>
</evidence>
<dbReference type="InterPro" id="IPR003439">
    <property type="entry name" value="ABC_transporter-like_ATP-bd"/>
</dbReference>
<dbReference type="SUPFAM" id="SSF52540">
    <property type="entry name" value="P-loop containing nucleoside triphosphate hydrolases"/>
    <property type="match status" value="2"/>
</dbReference>
<proteinExistence type="inferred from homology"/>
<feature type="binding site" evidence="7">
    <location>
        <begin position="365"/>
        <end position="372"/>
    </location>
    <ligand>
        <name>ATP</name>
        <dbReference type="ChEBI" id="CHEBI:30616"/>
        <label>2</label>
    </ligand>
</feature>
<gene>
    <name evidence="7 9" type="primary">ettA</name>
    <name evidence="9" type="ORF">M3P09_09420</name>
</gene>
<comment type="caution">
    <text evidence="9">The sequence shown here is derived from an EMBL/GenBank/DDBJ whole genome shotgun (WGS) entry which is preliminary data.</text>
</comment>
<keyword evidence="7" id="KW-0694">RNA-binding</keyword>
<feature type="domain" description="ABC transporter" evidence="8">
    <location>
        <begin position="333"/>
        <end position="559"/>
    </location>
</feature>
<dbReference type="PROSITE" id="PS50893">
    <property type="entry name" value="ABC_TRANSPORTER_2"/>
    <property type="match status" value="2"/>
</dbReference>
<keyword evidence="5 7" id="KW-0067">ATP-binding</keyword>
<dbReference type="PANTHER" id="PTHR43858">
    <property type="entry name" value="ENERGY-DEPENDENT TRANSLATIONAL THROTTLE PROTEIN ETTA"/>
    <property type="match status" value="1"/>
</dbReference>
<reference evidence="9" key="1">
    <citation type="submission" date="2022-05" db="EMBL/GenBank/DDBJ databases">
        <authorList>
            <person name="Park J.-S."/>
        </authorList>
    </citation>
    <scope>NUCLEOTIDE SEQUENCE</scope>
    <source>
        <strain evidence="9">2012CJ34-3</strain>
    </source>
</reference>
<keyword evidence="7" id="KW-0648">Protein biosynthesis</keyword>
<dbReference type="InterPro" id="IPR003593">
    <property type="entry name" value="AAA+_ATPase"/>
</dbReference>
<evidence type="ECO:0000256" key="3">
    <source>
        <dbReference type="ARBA" id="ARBA00022730"/>
    </source>
</evidence>
<comment type="domain">
    <text evidence="7">The arm domain is inserted in the first ABC transporter domain. Probably contacts ribosomal protein L1.</text>
</comment>
<protein>
    <recommendedName>
        <fullName evidence="7">Energy-dependent translational throttle protein EttA</fullName>
        <ecNumber evidence="7">3.6.1.-</ecNumber>
    </recommendedName>
    <alternativeName>
        <fullName evidence="7">Translational regulatory factor EttA</fullName>
    </alternativeName>
</protein>
<keyword evidence="10" id="KW-1185">Reference proteome</keyword>
<keyword evidence="7" id="KW-0963">Cytoplasm</keyword>
<comment type="domain">
    <text evidence="7">The P-site tRNA interaction motif (PtIM domain) probably interacts with the P-site tRNA(fMet) as well as the 23S rRNA.</text>
</comment>
<dbReference type="PROSITE" id="PS00211">
    <property type="entry name" value="ABC_TRANSPORTER_1"/>
    <property type="match status" value="1"/>
</dbReference>
<evidence type="ECO:0000256" key="4">
    <source>
        <dbReference type="ARBA" id="ARBA00022741"/>
    </source>
</evidence>
<dbReference type="Pfam" id="PF00005">
    <property type="entry name" value="ABC_tran"/>
    <property type="match status" value="2"/>
</dbReference>
<comment type="subcellular location">
    <subcellularLocation>
        <location evidence="7">Cytoplasm</location>
    </subcellularLocation>
    <text evidence="7">Associates with ribosomes and polysomes.</text>
</comment>
<dbReference type="Gene3D" id="3.40.50.300">
    <property type="entry name" value="P-loop containing nucleotide triphosphate hydrolases"/>
    <property type="match status" value="2"/>
</dbReference>
<dbReference type="PANTHER" id="PTHR43858:SF1">
    <property type="entry name" value="ABC TRANSPORTER-RELATED PROTEIN"/>
    <property type="match status" value="1"/>
</dbReference>
<dbReference type="InterPro" id="IPR017871">
    <property type="entry name" value="ABC_transporter-like_CS"/>
</dbReference>
<keyword evidence="4 7" id="KW-0547">Nucleotide-binding</keyword>
<dbReference type="InterPro" id="IPR027417">
    <property type="entry name" value="P-loop_NTPase"/>
</dbReference>
<dbReference type="EC" id="3.6.1.-" evidence="7"/>
<dbReference type="Proteomes" id="UP001165381">
    <property type="component" value="Unassembled WGS sequence"/>
</dbReference>
<dbReference type="Pfam" id="PF12848">
    <property type="entry name" value="ABC_tran_Xtn"/>
    <property type="match status" value="1"/>
</dbReference>
<feature type="region of interest" description="PtIM" evidence="7">
    <location>
        <begin position="251"/>
        <end position="331"/>
    </location>
</feature>
<dbReference type="InterPro" id="IPR032781">
    <property type="entry name" value="ABC_tran_Xtn"/>
</dbReference>
<comment type="subunit">
    <text evidence="7">Monomer. Probably contacts ribosomal proteins L1, L5, L33 and S7, the 16S and 23S rRNA and the P-site containing tRNA(fMet).</text>
</comment>
<keyword evidence="3 7" id="KW-0699">rRNA-binding</keyword>
<dbReference type="EMBL" id="JAMFLZ010000003">
    <property type="protein sequence ID" value="MCL6295213.1"/>
    <property type="molecule type" value="Genomic_DNA"/>
</dbReference>
<organism evidence="9 10">
    <name type="scientific">Jejuia spongiicola</name>
    <dbReference type="NCBI Taxonomy" id="2942207"/>
    <lineage>
        <taxon>Bacteria</taxon>
        <taxon>Pseudomonadati</taxon>
        <taxon>Bacteroidota</taxon>
        <taxon>Flavobacteriia</taxon>
        <taxon>Flavobacteriales</taxon>
        <taxon>Flavobacteriaceae</taxon>
        <taxon>Jejuia</taxon>
    </lineage>
</organism>
<dbReference type="NCBIfam" id="TIGR03719">
    <property type="entry name" value="ABC_ABC_ChvD"/>
    <property type="match status" value="1"/>
</dbReference>
<comment type="caution">
    <text evidence="7">Lacks conserved residue(s) required for the propagation of feature annotation.</text>
</comment>
<comment type="similarity">
    <text evidence="1 7">Belongs to the ABC transporter superfamily. ABCF family. Translational throttle EttA subfamily.</text>
</comment>
<feature type="domain" description="ABC transporter" evidence="8">
    <location>
        <begin position="9"/>
        <end position="268"/>
    </location>
</feature>
<comment type="function">
    <text evidence="7">A translation factor that gates the progression of the 70S ribosomal initiation complex (IC, containing tRNA(fMet) in the P-site) into the translation elongation cycle by using a mechanism sensitive to the ATP/ADP ratio. Binds to the 70S ribosome E-site where it modulates the state of the translating ribosome during subunit translocation. ATP hydrolysis probably frees it from the ribosome, which can enter the elongation phase.</text>
</comment>
<keyword evidence="7" id="KW-0677">Repeat</keyword>
<keyword evidence="7" id="KW-0378">Hydrolase</keyword>
<evidence type="ECO:0000256" key="7">
    <source>
        <dbReference type="HAMAP-Rule" id="MF_00847"/>
    </source>
</evidence>
<sequence>MSDDKKIIFSMSGVTKTFQSANTPVLKNIYLSFFYGAKIGILGLNGSGKSTLLKIIAGVDKNYQGDVVFSQDYSVGYLEQEPKLDEEKTVMEVVREGAAETVAILDEYNKINDMFGLEEVYSDPDKMEKLMNRQAELQDQIDAANAWELDTKLEIAMDALRTPDGDKKIGVLSGGERRRVALCRLLLQEPDVLLLDEPTNHLDAESVHWLEHHLAQYKGTVIAVTHDRYFLDNVAGWILELDRGEGIPWKGNYSSWLDQKSKRLAQESKTASKRQKTLERELEWVRQGAKGRQTKQKARLKNYDKLMSQDQKQLDEKLEIYIPNGPRLGTNVIEAKGVAKGYDDKLLYDDLSFNLPQAGIVGVIGPNGAGKTTIFRMIMGEETPDKGKFVVGDTAKIAYVDQKHSNIDSNKTIWQNFSDEQELVMMGGKQVNSRAYLSRFNFSGSEQNKKVNLLSGGERNRLHLAMTLKEEGNVLLLDEPTNDLDVNTLRALEEGLENFAGCAVVISHDRWFLDRICTHILAFEGDSQVYFFEGGFSDYEENKKKRLGGDLIPKRIKYKKLIR</sequence>
<evidence type="ECO:0000256" key="5">
    <source>
        <dbReference type="ARBA" id="ARBA00022840"/>
    </source>
</evidence>
<accession>A0ABT0QE21</accession>